<evidence type="ECO:0000313" key="2">
    <source>
        <dbReference type="Proteomes" id="UP000256748"/>
    </source>
</evidence>
<comment type="caution">
    <text evidence="1">The sequence shown here is derived from an EMBL/GenBank/DDBJ whole genome shotgun (WGS) entry which is preliminary data.</text>
</comment>
<dbReference type="RefSeq" id="WP_116274240.1">
    <property type="nucleotide sequence ID" value="NZ_KZ859521.1"/>
</dbReference>
<dbReference type="AlphaFoldDB" id="A0A3E1BG10"/>
<accession>A0A3E1BG10</accession>
<proteinExistence type="predicted"/>
<protein>
    <recommendedName>
        <fullName evidence="3">TnsA-like heteromeric transposase endonuclease subunit</fullName>
    </recommendedName>
</protein>
<evidence type="ECO:0008006" key="3">
    <source>
        <dbReference type="Google" id="ProtNLM"/>
    </source>
</evidence>
<reference evidence="1 2" key="1">
    <citation type="submission" date="2017-03" db="EMBL/GenBank/DDBJ databases">
        <title>Genome analysis of Rhizobial strains effectives or ineffectives for nitrogen fixation isolated from bean seeds.</title>
        <authorList>
            <person name="Peralta H."/>
            <person name="Aguilar-Vera A."/>
            <person name="Mora Y."/>
            <person name="Vargas-Lagunas C."/>
            <person name="Girard L."/>
            <person name="Mora J."/>
        </authorList>
    </citation>
    <scope>NUCLEOTIDE SEQUENCE [LARGE SCALE GENOMIC DNA]</scope>
    <source>
        <strain evidence="1 2">CCGM5</strain>
    </source>
</reference>
<dbReference type="EMBL" id="NAOO01000019">
    <property type="protein sequence ID" value="RFB91122.1"/>
    <property type="molecule type" value="Genomic_DNA"/>
</dbReference>
<dbReference type="Proteomes" id="UP000256748">
    <property type="component" value="Unassembled WGS sequence"/>
</dbReference>
<name>A0A3E1BG10_RHILT</name>
<evidence type="ECO:0000313" key="1">
    <source>
        <dbReference type="EMBL" id="RFB91122.1"/>
    </source>
</evidence>
<sequence length="269" mass="30466">MDLKKKLENEAHWAQVFSSDNFPHKTIKPGSRYKTLPGWFPSSKSVSGLMRTSQPLMHDLFIHLDTNPEVVAIAEFPEEADYWTIATNGEPILRSHVPAAAAKTRNGLVVVFDVEPFYVQEEHAWMPQRTADLQAHYAGLGACYHLLDERTLHLRPVFDNLRLMWLHKRIAAQHPDIDVIAQRIVDASLPLRIGDLMRRVTPNAFFGQWEGETTATMIPEVNPIFTAVMQLAMAGRVEVGLNRPFSQWTVVRRPARAVDNSQMPRVVAA</sequence>
<gene>
    <name evidence="1" type="ORF">B5K10_17570</name>
</gene>
<organism evidence="1 2">
    <name type="scientific">Rhizobium leguminosarum bv. trifolii</name>
    <dbReference type="NCBI Taxonomy" id="386"/>
    <lineage>
        <taxon>Bacteria</taxon>
        <taxon>Pseudomonadati</taxon>
        <taxon>Pseudomonadota</taxon>
        <taxon>Alphaproteobacteria</taxon>
        <taxon>Hyphomicrobiales</taxon>
        <taxon>Rhizobiaceae</taxon>
        <taxon>Rhizobium/Agrobacterium group</taxon>
        <taxon>Rhizobium</taxon>
    </lineage>
</organism>